<dbReference type="InterPro" id="IPR017927">
    <property type="entry name" value="FAD-bd_FR_type"/>
</dbReference>
<dbReference type="Pfam" id="PF00111">
    <property type="entry name" value="Fer2"/>
    <property type="match status" value="1"/>
</dbReference>
<evidence type="ECO:0000259" key="4">
    <source>
        <dbReference type="PROSITE" id="PS51384"/>
    </source>
</evidence>
<dbReference type="GO" id="GO:0051537">
    <property type="term" value="F:2 iron, 2 sulfur cluster binding"/>
    <property type="evidence" value="ECO:0007669"/>
    <property type="project" value="UniProtKB-KW"/>
</dbReference>
<keyword evidence="2" id="KW-0408">Iron</keyword>
<dbReference type="InterPro" id="IPR001041">
    <property type="entry name" value="2Fe-2S_ferredoxin-type"/>
</dbReference>
<dbReference type="CDD" id="cd00207">
    <property type="entry name" value="fer2"/>
    <property type="match status" value="1"/>
</dbReference>
<sequence length="331" mass="35193">MSSATVTLANLRQFTARRGQALLDAALEQGLVLEHGCRTGRCGGCKAQVRSGDTAALREEVSLPPAQAAQGWILTCAREAVTDVALDIEDLGALAGIEVKTVPCRIDALQPLAPDVMRIELRLPPNAAFRFLPGQYIDVSGPGGLRRSYSIASDSAQPGRLTLHVRAVPGGAMSRYWFHEAKPNDLLRLRGPLGSFFVRECAGQDLVFLATGTGIAPVLSMLAGVRRLDAAQRPRSLALYWGGRLAQDLYLDIAALAPEVRFVPVLSRQERWDGARGHVQDVFLAAGPDLARSAVYACGSAAMTAAARDTLLAAGLAPGRFHADAFVSSSL</sequence>
<protein>
    <submittedName>
        <fullName evidence="5">2Fe-2S iron-sulfur cluster binding domain-containing protein</fullName>
    </submittedName>
</protein>
<dbReference type="Proteomes" id="UP000574067">
    <property type="component" value="Unassembled WGS sequence"/>
</dbReference>
<dbReference type="SUPFAM" id="SSF63380">
    <property type="entry name" value="Riboflavin synthase domain-like"/>
    <property type="match status" value="1"/>
</dbReference>
<gene>
    <name evidence="5" type="ORF">HHL10_07765</name>
</gene>
<dbReference type="Gene3D" id="3.40.50.80">
    <property type="entry name" value="Nucleotide-binding domain of ferredoxin-NADP reductase (FNR) module"/>
    <property type="match status" value="1"/>
</dbReference>
<dbReference type="Gene3D" id="2.40.30.10">
    <property type="entry name" value="Translation factors"/>
    <property type="match status" value="1"/>
</dbReference>
<evidence type="ECO:0000313" key="6">
    <source>
        <dbReference type="Proteomes" id="UP000574067"/>
    </source>
</evidence>
<dbReference type="GO" id="GO:0016491">
    <property type="term" value="F:oxidoreductase activity"/>
    <property type="evidence" value="ECO:0007669"/>
    <property type="project" value="InterPro"/>
</dbReference>
<feature type="domain" description="FAD-binding FR-type" evidence="4">
    <location>
        <begin position="99"/>
        <end position="199"/>
    </location>
</feature>
<organism evidence="5 6">
    <name type="scientific">Azohydromonas caseinilytica</name>
    <dbReference type="NCBI Taxonomy" id="2728836"/>
    <lineage>
        <taxon>Bacteria</taxon>
        <taxon>Pseudomonadati</taxon>
        <taxon>Pseudomonadota</taxon>
        <taxon>Betaproteobacteria</taxon>
        <taxon>Burkholderiales</taxon>
        <taxon>Sphaerotilaceae</taxon>
        <taxon>Azohydromonas</taxon>
    </lineage>
</organism>
<dbReference type="InterPro" id="IPR036010">
    <property type="entry name" value="2Fe-2S_ferredoxin-like_sf"/>
</dbReference>
<dbReference type="Pfam" id="PF00970">
    <property type="entry name" value="FAD_binding_6"/>
    <property type="match status" value="1"/>
</dbReference>
<evidence type="ECO:0000259" key="3">
    <source>
        <dbReference type="PROSITE" id="PS51085"/>
    </source>
</evidence>
<dbReference type="RefSeq" id="WP_169159780.1">
    <property type="nucleotide sequence ID" value="NZ_JABBFW010000004.1"/>
</dbReference>
<dbReference type="InterPro" id="IPR039261">
    <property type="entry name" value="FNR_nucleotide-bd"/>
</dbReference>
<keyword evidence="2" id="KW-0479">Metal-binding</keyword>
<keyword evidence="2" id="KW-0001">2Fe-2S</keyword>
<dbReference type="InterPro" id="IPR008333">
    <property type="entry name" value="Cbr1-like_FAD-bd_dom"/>
</dbReference>
<dbReference type="AlphaFoldDB" id="A0A848F9F6"/>
<dbReference type="PROSITE" id="PS00197">
    <property type="entry name" value="2FE2S_FER_1"/>
    <property type="match status" value="1"/>
</dbReference>
<evidence type="ECO:0000313" key="5">
    <source>
        <dbReference type="EMBL" id="NML14870.1"/>
    </source>
</evidence>
<dbReference type="Gene3D" id="3.10.20.30">
    <property type="match status" value="1"/>
</dbReference>
<proteinExistence type="predicted"/>
<dbReference type="PRINTS" id="PR00410">
    <property type="entry name" value="PHEHYDRXLASE"/>
</dbReference>
<dbReference type="SUPFAM" id="SSF54292">
    <property type="entry name" value="2Fe-2S ferredoxin-like"/>
    <property type="match status" value="1"/>
</dbReference>
<dbReference type="EMBL" id="JABBFW010000004">
    <property type="protein sequence ID" value="NML14870.1"/>
    <property type="molecule type" value="Genomic_DNA"/>
</dbReference>
<dbReference type="PROSITE" id="PS51085">
    <property type="entry name" value="2FE2S_FER_2"/>
    <property type="match status" value="1"/>
</dbReference>
<dbReference type="PANTHER" id="PTHR47354:SF5">
    <property type="entry name" value="PROTEIN RFBI"/>
    <property type="match status" value="1"/>
</dbReference>
<dbReference type="SUPFAM" id="SSF52343">
    <property type="entry name" value="Ferredoxin reductase-like, C-terminal NADP-linked domain"/>
    <property type="match status" value="1"/>
</dbReference>
<dbReference type="PANTHER" id="PTHR47354">
    <property type="entry name" value="NADH OXIDOREDUCTASE HCR"/>
    <property type="match status" value="1"/>
</dbReference>
<dbReference type="InterPro" id="IPR017938">
    <property type="entry name" value="Riboflavin_synthase-like_b-brl"/>
</dbReference>
<accession>A0A848F9F6</accession>
<keyword evidence="6" id="KW-1185">Reference proteome</keyword>
<comment type="cofactor">
    <cofactor evidence="1">
        <name>FAD</name>
        <dbReference type="ChEBI" id="CHEBI:57692"/>
    </cofactor>
</comment>
<dbReference type="InterPro" id="IPR006058">
    <property type="entry name" value="2Fe2S_fd_BS"/>
</dbReference>
<feature type="domain" description="2Fe-2S ferredoxin-type" evidence="3">
    <location>
        <begin position="4"/>
        <end position="92"/>
    </location>
</feature>
<dbReference type="PROSITE" id="PS51384">
    <property type="entry name" value="FAD_FR"/>
    <property type="match status" value="1"/>
</dbReference>
<dbReference type="InterPro" id="IPR050415">
    <property type="entry name" value="MRET"/>
</dbReference>
<name>A0A848F9F6_9BURK</name>
<reference evidence="5 6" key="1">
    <citation type="submission" date="2020-04" db="EMBL/GenBank/DDBJ databases">
        <title>Azohydromonas sp. isolated from soil.</title>
        <authorList>
            <person name="Dahal R.H."/>
        </authorList>
    </citation>
    <scope>NUCLEOTIDE SEQUENCE [LARGE SCALE GENOMIC DNA]</scope>
    <source>
        <strain evidence="5 6">G-1-1-14</strain>
    </source>
</reference>
<dbReference type="InterPro" id="IPR001433">
    <property type="entry name" value="OxRdtase_FAD/NAD-bd"/>
</dbReference>
<dbReference type="InterPro" id="IPR012675">
    <property type="entry name" value="Beta-grasp_dom_sf"/>
</dbReference>
<keyword evidence="2" id="KW-0411">Iron-sulfur</keyword>
<dbReference type="Pfam" id="PF00175">
    <property type="entry name" value="NAD_binding_1"/>
    <property type="match status" value="1"/>
</dbReference>
<evidence type="ECO:0000256" key="2">
    <source>
        <dbReference type="ARBA" id="ARBA00022714"/>
    </source>
</evidence>
<evidence type="ECO:0000256" key="1">
    <source>
        <dbReference type="ARBA" id="ARBA00001974"/>
    </source>
</evidence>
<comment type="caution">
    <text evidence="5">The sequence shown here is derived from an EMBL/GenBank/DDBJ whole genome shotgun (WGS) entry which is preliminary data.</text>
</comment>
<dbReference type="CDD" id="cd06189">
    <property type="entry name" value="flavin_oxioreductase"/>
    <property type="match status" value="1"/>
</dbReference>